<dbReference type="GO" id="GO:0032039">
    <property type="term" value="C:integrator complex"/>
    <property type="evidence" value="ECO:0007669"/>
    <property type="project" value="InterPro"/>
</dbReference>
<dbReference type="PANTHER" id="PTHR28608">
    <property type="entry name" value="INTEGRATOR COMPLEX SUBUNIT 2"/>
    <property type="match status" value="1"/>
</dbReference>
<dbReference type="PANTHER" id="PTHR28608:SF1">
    <property type="entry name" value="INTEGRATOR COMPLEX SUBUNIT 2"/>
    <property type="match status" value="1"/>
</dbReference>
<accession>A0A2T9ZH62</accession>
<organism evidence="2 3">
    <name type="scientific">Smittium megazygosporum</name>
    <dbReference type="NCBI Taxonomy" id="133381"/>
    <lineage>
        <taxon>Eukaryota</taxon>
        <taxon>Fungi</taxon>
        <taxon>Fungi incertae sedis</taxon>
        <taxon>Zoopagomycota</taxon>
        <taxon>Kickxellomycotina</taxon>
        <taxon>Harpellomycetes</taxon>
        <taxon>Harpellales</taxon>
        <taxon>Legeriomycetaceae</taxon>
        <taxon>Smittium</taxon>
    </lineage>
</organism>
<evidence type="ECO:0000256" key="1">
    <source>
        <dbReference type="SAM" id="MobiDB-lite"/>
    </source>
</evidence>
<dbReference type="EMBL" id="MBFS01000180">
    <property type="protein sequence ID" value="PVV03921.1"/>
    <property type="molecule type" value="Genomic_DNA"/>
</dbReference>
<feature type="region of interest" description="Disordered" evidence="1">
    <location>
        <begin position="104"/>
        <end position="148"/>
    </location>
</feature>
<feature type="region of interest" description="Disordered" evidence="1">
    <location>
        <begin position="1"/>
        <end position="52"/>
    </location>
</feature>
<sequence>MPKSTQNRLREKKNSPNSIKNSTYPSDKEAEKKPYRTNQLSQNIPQDLNSLPISIVPNHDDAKAATDTKDIVIKQESVQSPMYNSSNISSSRVYIGSSTLKADPTTSFGFNDSKELFDNKHSTRGSSKKEIPVKSENTDTKVESKPLRVTPKSRKINEQMLSEWAIEHNKTIRKKTINIKPTLKSSASLKAKSQLELKLERIRDMTLQGTQQKPSVRKAKLRSFTSSINKKSETQTLPAKSVKTETVLSTQPAKFVHSSIYTSIVKRELSTEEHYSQLEAEAFQFWKAQLKVTESPFKKRNEMLCSFVNGTAWDKLNIIIINYLDLVQELPVIFSLIEQQSLLQKSFAQKSLDFDKSFSNCVSWIKLKCVILASTIPDISEYILSFNITEDEKDVLGLARKPKTKTDIGEFVSKVYYEIDQSISLIINKLSVFTIKVEKTVQVLVFCKKSLLSLFEAYKNDKYHSNLIFQQLLNLYAILTEEYSSYFMETFYQILDLQFLPQNNVLDQIADFGLTDLYITLLNYVQNMSSKSGLTAVAQNKFSIFDSQMNSVRFLFSSNATPRHKLTIISLPTHDIVQNVIIDLLEYIDSLVKVKSEASGCSWYNPVCALIGLSCHFNVESMELGFVLCLKLAKISNNFEELRLCLSLSILLIFRSSSSIFGISKDMMMCLLDTKLAPYLSLFIVFLYTQSYSDIQQLFESLSITKLNISLKKFNEIQALFDLKNEKGTQLFNNSLLTILSDSYKIDNRDSIFVYKSVLLVLTRQPNALKSAEMTKWISRNFEFEDPNALPMIFEIIKKHIDSNLIPLSKDMIKQGLENPFVSSNLDKQPLSNIISQKYLLTLFYVLYLYHKNYDALTTNSLLSVSFQKNKLDSFMNLKGFLDKEIDLVPASLVFAQLEFYRSNNPDRFSDPFKTIITEIIFLVSKYCNHLLDPLAPILNSSGNTPFIFNSRPPATSTSVLNLEKQIQNTFSNNKKDFCLRHLQENIELLALFRGLPVELCYQISSSFISNSFSKIIVLVSSFVSQNEISTLDLEFNKELDFPKDTTPDSRNVSTKHSFVGSKKNFICKEVGNLIIRFVEEFFVTWEYIFSINTVQTALITAKSILFSPLGPKQDSLTIEQLWLNPLVLLKSNVIIFSHPCLASIFVMVTKFLLDMSKKKYGRLFTEFKNVPLSPSFKPENFATIALLQEVSVIHMLFDTISILSKNGIPVLNSAVQNTTKQVLFNFINQMIIQNEKAFKLVCFETFDRSLVKDTILCVPAFSCCSNFLQELITLPILDKSLFGLDLWCSISEHYPTVNKERLARDFVLKHISAALNFYKTGTYKKADTKTINDYITFIIRTVSVFPPLTKTAVSVIENLSKDCGSIVGRFRLENTNQEFTKQADADKTIKPYIVIYNISLFKERLDNAIVILGLFKGAGLDYTRSSAIVTADFPPEIKQKKSSDKWVSTNQVHSFTLVDKFSDPYCFKDFMKSHTNILQTPANLQMLEPQIPTFNSGSATTNLFTSSNKISPVSSNYSSNVNNNIDLSGKDSTFKGNSFDYNKQDYNVHSPNSNYQVHKTDNTGWNNMDKQNKHANKTSYSSESRQMQNHQKDKGDVNIKDSPNNAYSHGKYNQKGKGKNENTYTSKKTKYFKPKNSNPASANKSGILFSSFINLHSLSFNNGDSNINNTNFSHTIAFKFAGFLDVDDKARYRAPENRFHSGDQKFRGPPEGGSSTYNEHQRKRKDSYQIYKEDYPTTNTRQFSGPYRSKEKDAYDGYGFSEDQSNKPRSSNSRNKKHADDYSPRKFK</sequence>
<dbReference type="InterPro" id="IPR029321">
    <property type="entry name" value="INTS2"/>
</dbReference>
<dbReference type="Pfam" id="PF14750">
    <property type="entry name" value="INTS2"/>
    <property type="match status" value="1"/>
</dbReference>
<reference evidence="2 3" key="1">
    <citation type="journal article" date="2018" name="MBio">
        <title>Comparative Genomics Reveals the Core Gene Toolbox for the Fungus-Insect Symbiosis.</title>
        <authorList>
            <person name="Wang Y."/>
            <person name="Stata M."/>
            <person name="Wang W."/>
            <person name="Stajich J.E."/>
            <person name="White M.M."/>
            <person name="Moncalvo J.M."/>
        </authorList>
    </citation>
    <scope>NUCLEOTIDE SEQUENCE [LARGE SCALE GENOMIC DNA]</scope>
    <source>
        <strain evidence="2 3">SC-DP-2</strain>
    </source>
</reference>
<comment type="caution">
    <text evidence="2">The sequence shown here is derived from an EMBL/GenBank/DDBJ whole genome shotgun (WGS) entry which is preliminary data.</text>
</comment>
<proteinExistence type="predicted"/>
<feature type="compositionally biased region" description="Basic and acidic residues" evidence="1">
    <location>
        <begin position="1779"/>
        <end position="1789"/>
    </location>
</feature>
<dbReference type="GO" id="GO:0034472">
    <property type="term" value="P:snRNA 3'-end processing"/>
    <property type="evidence" value="ECO:0007669"/>
    <property type="project" value="TreeGrafter"/>
</dbReference>
<gene>
    <name evidence="2" type="ORF">BB560_001574</name>
</gene>
<feature type="region of interest" description="Disordered" evidence="1">
    <location>
        <begin position="1696"/>
        <end position="1789"/>
    </location>
</feature>
<feature type="compositionally biased region" description="Polar residues" evidence="1">
    <location>
        <begin position="1578"/>
        <end position="1590"/>
    </location>
</feature>
<feature type="region of interest" description="Disordered" evidence="1">
    <location>
        <begin position="1563"/>
        <end position="1641"/>
    </location>
</feature>
<keyword evidence="3" id="KW-1185">Reference proteome</keyword>
<protein>
    <submittedName>
        <fullName evidence="2">Uncharacterized protein</fullName>
    </submittedName>
</protein>
<evidence type="ECO:0000313" key="2">
    <source>
        <dbReference type="EMBL" id="PVV03921.1"/>
    </source>
</evidence>
<feature type="compositionally biased region" description="Basic and acidic residues" evidence="1">
    <location>
        <begin position="1696"/>
        <end position="1709"/>
    </location>
</feature>
<dbReference type="STRING" id="133381.A0A2T9ZH62"/>
<dbReference type="OrthoDB" id="5599951at2759"/>
<feature type="compositionally biased region" description="Polar residues" evidence="1">
    <location>
        <begin position="36"/>
        <end position="52"/>
    </location>
</feature>
<evidence type="ECO:0000313" key="3">
    <source>
        <dbReference type="Proteomes" id="UP000245609"/>
    </source>
</evidence>
<feature type="compositionally biased region" description="Polar residues" evidence="1">
    <location>
        <begin position="15"/>
        <end position="25"/>
    </location>
</feature>
<dbReference type="Proteomes" id="UP000245609">
    <property type="component" value="Unassembled WGS sequence"/>
</dbReference>
<feature type="compositionally biased region" description="Basic and acidic residues" evidence="1">
    <location>
        <begin position="1591"/>
        <end position="1600"/>
    </location>
</feature>
<name>A0A2T9ZH62_9FUNG</name>
<feature type="compositionally biased region" description="Basic and acidic residues" evidence="1">
    <location>
        <begin position="112"/>
        <end position="146"/>
    </location>
</feature>